<evidence type="ECO:0000256" key="1">
    <source>
        <dbReference type="ARBA" id="ARBA00022679"/>
    </source>
</evidence>
<feature type="binding site" evidence="5">
    <location>
        <position position="203"/>
    </location>
    <ligand>
        <name>ATP</name>
        <dbReference type="ChEBI" id="CHEBI:30616"/>
    </ligand>
</feature>
<dbReference type="SUPFAM" id="SSF56112">
    <property type="entry name" value="Protein kinase-like (PK-like)"/>
    <property type="match status" value="1"/>
</dbReference>
<evidence type="ECO:0000256" key="6">
    <source>
        <dbReference type="SAM" id="MobiDB-lite"/>
    </source>
</evidence>
<accession>A0A7S0RA10</accession>
<dbReference type="Pfam" id="PF00069">
    <property type="entry name" value="Pkinase"/>
    <property type="match status" value="1"/>
</dbReference>
<gene>
    <name evidence="8" type="ORF">CLEI1391_LOCUS4773</name>
</gene>
<feature type="region of interest" description="Disordered" evidence="6">
    <location>
        <begin position="94"/>
        <end position="115"/>
    </location>
</feature>
<keyword evidence="4 5" id="KW-0067">ATP-binding</keyword>
<dbReference type="EMBL" id="HBFB01008466">
    <property type="protein sequence ID" value="CAD8671558.1"/>
    <property type="molecule type" value="Transcribed_RNA"/>
</dbReference>
<keyword evidence="1" id="KW-0808">Transferase</keyword>
<evidence type="ECO:0000256" key="4">
    <source>
        <dbReference type="ARBA" id="ARBA00022840"/>
    </source>
</evidence>
<protein>
    <recommendedName>
        <fullName evidence="7">Protein kinase domain-containing protein</fullName>
    </recommendedName>
</protein>
<keyword evidence="2 5" id="KW-0547">Nucleotide-binding</keyword>
<feature type="domain" description="Protein kinase" evidence="7">
    <location>
        <begin position="176"/>
        <end position="501"/>
    </location>
</feature>
<name>A0A7S0RA10_9CHLO</name>
<organism evidence="8">
    <name type="scientific">Chlamydomonas leiostraca</name>
    <dbReference type="NCBI Taxonomy" id="1034604"/>
    <lineage>
        <taxon>Eukaryota</taxon>
        <taxon>Viridiplantae</taxon>
        <taxon>Chlorophyta</taxon>
        <taxon>core chlorophytes</taxon>
        <taxon>Chlorophyceae</taxon>
        <taxon>CS clade</taxon>
        <taxon>Chlamydomonadales</taxon>
        <taxon>Chlamydomonadaceae</taxon>
        <taxon>Chlamydomonas</taxon>
    </lineage>
</organism>
<dbReference type="PROSITE" id="PS00108">
    <property type="entry name" value="PROTEIN_KINASE_ST"/>
    <property type="match status" value="1"/>
</dbReference>
<dbReference type="GO" id="GO:0005524">
    <property type="term" value="F:ATP binding"/>
    <property type="evidence" value="ECO:0007669"/>
    <property type="project" value="UniProtKB-UniRule"/>
</dbReference>
<dbReference type="GO" id="GO:0004674">
    <property type="term" value="F:protein serine/threonine kinase activity"/>
    <property type="evidence" value="ECO:0007669"/>
    <property type="project" value="TreeGrafter"/>
</dbReference>
<dbReference type="PROSITE" id="PS50011">
    <property type="entry name" value="PROTEIN_KINASE_DOM"/>
    <property type="match status" value="1"/>
</dbReference>
<dbReference type="InterPro" id="IPR008271">
    <property type="entry name" value="Ser/Thr_kinase_AS"/>
</dbReference>
<feature type="compositionally biased region" description="Acidic residues" evidence="6">
    <location>
        <begin position="102"/>
        <end position="112"/>
    </location>
</feature>
<sequence>MTLLAAVVGVAVWAAMRRRHAGAQQAAEALYKESQTSSRKNEGGPASSARGTPTPQTSQSAAGIRASLFKSKDKGEQLDQSPSTVSIADQLLSGTTTRDDSGDADGDGDGGQDTELSKQGLAQLVAAAEGSMLRLSSKGSSRSRISHQSSQASKTLPADAVKALAAAMDAGEANKLTIMGVLGKGSFGTVYQAKWRGLAVAVKTLVFSAAGGGAGGVSSYDAAVNEAALCTRMNHRNIVATYHFDVKRMAVAGEARSPEGEGSVQGANSGSRGAGTTKSLEEKVREAGAATGAGSGSGYTEHQEFKLYLVQELCSTTLIKACKANVMHTLDAERLPFLDSVFTTLLDVAQGIGYLHSAGVVHGDIKPANVLLKADAGCPAGFVAKLSDFGLSAHLDADATHVSHFSRGTPFYVAPETVHRGRLTRASDMYSLGVVMWETYNATPPWVRGRDGQYAPNPAFPHTWRCDAPPAFRDLVARCLQQEPEQRPAASEVAAVLRALLVLSGTPPPDSGQGVICEAGVTAGRS</sequence>
<evidence type="ECO:0000256" key="5">
    <source>
        <dbReference type="PROSITE-ProRule" id="PRU10141"/>
    </source>
</evidence>
<feature type="compositionally biased region" description="Polar residues" evidence="6">
    <location>
        <begin position="49"/>
        <end position="61"/>
    </location>
</feature>
<evidence type="ECO:0000256" key="3">
    <source>
        <dbReference type="ARBA" id="ARBA00022777"/>
    </source>
</evidence>
<feature type="region of interest" description="Disordered" evidence="6">
    <location>
        <begin position="23"/>
        <end position="67"/>
    </location>
</feature>
<dbReference type="PANTHER" id="PTHR44329:SF214">
    <property type="entry name" value="PROTEIN KINASE DOMAIN-CONTAINING PROTEIN"/>
    <property type="match status" value="1"/>
</dbReference>
<keyword evidence="3" id="KW-0418">Kinase</keyword>
<evidence type="ECO:0000313" key="8">
    <source>
        <dbReference type="EMBL" id="CAD8671558.1"/>
    </source>
</evidence>
<proteinExistence type="predicted"/>
<dbReference type="PROSITE" id="PS00107">
    <property type="entry name" value="PROTEIN_KINASE_ATP"/>
    <property type="match status" value="1"/>
</dbReference>
<dbReference type="Gene3D" id="3.30.200.20">
    <property type="entry name" value="Phosphorylase Kinase, domain 1"/>
    <property type="match status" value="1"/>
</dbReference>
<dbReference type="InterPro" id="IPR011009">
    <property type="entry name" value="Kinase-like_dom_sf"/>
</dbReference>
<evidence type="ECO:0000256" key="2">
    <source>
        <dbReference type="ARBA" id="ARBA00022741"/>
    </source>
</evidence>
<dbReference type="CDD" id="cd14014">
    <property type="entry name" value="STKc_PknB_like"/>
    <property type="match status" value="1"/>
</dbReference>
<feature type="region of interest" description="Disordered" evidence="6">
    <location>
        <begin position="255"/>
        <end position="280"/>
    </location>
</feature>
<dbReference type="InterPro" id="IPR051681">
    <property type="entry name" value="Ser/Thr_Kinases-Pseudokinases"/>
</dbReference>
<dbReference type="InterPro" id="IPR017441">
    <property type="entry name" value="Protein_kinase_ATP_BS"/>
</dbReference>
<feature type="compositionally biased region" description="Polar residues" evidence="6">
    <location>
        <begin position="265"/>
        <end position="278"/>
    </location>
</feature>
<dbReference type="InterPro" id="IPR000719">
    <property type="entry name" value="Prot_kinase_dom"/>
</dbReference>
<dbReference type="AlphaFoldDB" id="A0A7S0RA10"/>
<dbReference type="PANTHER" id="PTHR44329">
    <property type="entry name" value="SERINE/THREONINE-PROTEIN KINASE TNNI3K-RELATED"/>
    <property type="match status" value="1"/>
</dbReference>
<dbReference type="Gene3D" id="1.10.510.10">
    <property type="entry name" value="Transferase(Phosphotransferase) domain 1"/>
    <property type="match status" value="1"/>
</dbReference>
<evidence type="ECO:0000259" key="7">
    <source>
        <dbReference type="PROSITE" id="PS50011"/>
    </source>
</evidence>
<reference evidence="8" key="1">
    <citation type="submission" date="2021-01" db="EMBL/GenBank/DDBJ databases">
        <authorList>
            <person name="Corre E."/>
            <person name="Pelletier E."/>
            <person name="Niang G."/>
            <person name="Scheremetjew M."/>
            <person name="Finn R."/>
            <person name="Kale V."/>
            <person name="Holt S."/>
            <person name="Cochrane G."/>
            <person name="Meng A."/>
            <person name="Brown T."/>
            <person name="Cohen L."/>
        </authorList>
    </citation>
    <scope>NUCLEOTIDE SEQUENCE</scope>
    <source>
        <strain evidence="8">SAG 11-49</strain>
    </source>
</reference>
<dbReference type="SMART" id="SM00220">
    <property type="entry name" value="S_TKc"/>
    <property type="match status" value="1"/>
</dbReference>